<evidence type="ECO:0000259" key="10">
    <source>
        <dbReference type="Pfam" id="PF01243"/>
    </source>
</evidence>
<feature type="binding site" evidence="7 9">
    <location>
        <begin position="63"/>
        <end position="68"/>
    </location>
    <ligand>
        <name>FMN</name>
        <dbReference type="ChEBI" id="CHEBI:58210"/>
    </ligand>
</feature>
<gene>
    <name evidence="7 12" type="primary">pdxH</name>
    <name evidence="12" type="ORF">GEV26_14235</name>
</gene>
<evidence type="ECO:0000256" key="3">
    <source>
        <dbReference type="ARBA" id="ARBA00022630"/>
    </source>
</evidence>
<feature type="domain" description="Pyridoxine 5'-phosphate oxidase dimerisation C-terminal" evidence="11">
    <location>
        <begin position="174"/>
        <end position="214"/>
    </location>
</feature>
<dbReference type="SUPFAM" id="SSF50475">
    <property type="entry name" value="FMN-binding split barrel"/>
    <property type="match status" value="1"/>
</dbReference>
<dbReference type="GO" id="GO:0008615">
    <property type="term" value="P:pyridoxine biosynthetic process"/>
    <property type="evidence" value="ECO:0007669"/>
    <property type="project" value="UniProtKB-UniRule"/>
</dbReference>
<feature type="binding site" evidence="7 8">
    <location>
        <position position="125"/>
    </location>
    <ligand>
        <name>substrate</name>
    </ligand>
</feature>
<comment type="pathway">
    <text evidence="7">Cofactor metabolism; pyridoxal 5'-phosphate salvage; pyridoxal 5'-phosphate from pyridoxine 5'-phosphate: step 1/1.</text>
</comment>
<evidence type="ECO:0000256" key="6">
    <source>
        <dbReference type="ARBA" id="ARBA00023096"/>
    </source>
</evidence>
<dbReference type="InterPro" id="IPR012349">
    <property type="entry name" value="Split_barrel_FMN-bd"/>
</dbReference>
<dbReference type="KEGG" id="aef:GEV26_14235"/>
<sequence>METPDLARMREDYARAGLDETDAGDDPLALFGRWLDDALTARLYEPNAMALATATHDGRPSVRIVLLKGIDERGLTFFTGYESRKGFELAENPRAAATMLWHPLQRQVRIEGAVSLLDEAESDAYFASRPRGSQIGAVASPQSQPIASRAVLDERVAEAERTFEGRDVERPQVWGGYRVSIESIEFWQGRLGRLHDRIRFTEVPGGWVRERLAP</sequence>
<comment type="catalytic activity">
    <reaction evidence="7">
        <text>pyridoxamine 5'-phosphate + O2 + H2O = pyridoxal 5'-phosphate + H2O2 + NH4(+)</text>
        <dbReference type="Rhea" id="RHEA:15817"/>
        <dbReference type="ChEBI" id="CHEBI:15377"/>
        <dbReference type="ChEBI" id="CHEBI:15379"/>
        <dbReference type="ChEBI" id="CHEBI:16240"/>
        <dbReference type="ChEBI" id="CHEBI:28938"/>
        <dbReference type="ChEBI" id="CHEBI:58451"/>
        <dbReference type="ChEBI" id="CHEBI:597326"/>
        <dbReference type="EC" id="1.4.3.5"/>
    </reaction>
</comment>
<evidence type="ECO:0000256" key="4">
    <source>
        <dbReference type="ARBA" id="ARBA00022643"/>
    </source>
</evidence>
<feature type="binding site" evidence="7 9">
    <location>
        <begin position="78"/>
        <end position="79"/>
    </location>
    <ligand>
        <name>FMN</name>
        <dbReference type="ChEBI" id="CHEBI:58210"/>
    </ligand>
</feature>
<feature type="binding site" evidence="8">
    <location>
        <begin position="10"/>
        <end position="13"/>
    </location>
    <ligand>
        <name>substrate</name>
    </ligand>
</feature>
<evidence type="ECO:0000313" key="12">
    <source>
        <dbReference type="EMBL" id="QGG42439.1"/>
    </source>
</evidence>
<dbReference type="Pfam" id="PF10590">
    <property type="entry name" value="PNP_phzG_C"/>
    <property type="match status" value="1"/>
</dbReference>
<evidence type="ECO:0000256" key="8">
    <source>
        <dbReference type="PIRSR" id="PIRSR000190-1"/>
    </source>
</evidence>
<protein>
    <recommendedName>
        <fullName evidence="7">Pyridoxine/pyridoxamine 5'-phosphate oxidase</fullName>
        <ecNumber evidence="7">1.4.3.5</ecNumber>
    </recommendedName>
    <alternativeName>
        <fullName evidence="7">PNP/PMP oxidase</fullName>
        <shortName evidence="7">PNPOx</shortName>
    </alternativeName>
    <alternativeName>
        <fullName evidence="7">Pyridoxal 5'-phosphate synthase</fullName>
    </alternativeName>
</protein>
<feature type="binding site" evidence="7 9">
    <location>
        <position position="107"/>
    </location>
    <ligand>
        <name>FMN</name>
        <dbReference type="ChEBI" id="CHEBI:58210"/>
    </ligand>
</feature>
<dbReference type="InterPro" id="IPR000659">
    <property type="entry name" value="Pyridox_Oxase"/>
</dbReference>
<comment type="catalytic activity">
    <reaction evidence="7">
        <text>pyridoxine 5'-phosphate + O2 = pyridoxal 5'-phosphate + H2O2</text>
        <dbReference type="Rhea" id="RHEA:15149"/>
        <dbReference type="ChEBI" id="CHEBI:15379"/>
        <dbReference type="ChEBI" id="CHEBI:16240"/>
        <dbReference type="ChEBI" id="CHEBI:58589"/>
        <dbReference type="ChEBI" id="CHEBI:597326"/>
        <dbReference type="EC" id="1.4.3.5"/>
    </reaction>
</comment>
<feature type="binding site" evidence="7 8">
    <location>
        <position position="133"/>
    </location>
    <ligand>
        <name>substrate</name>
    </ligand>
</feature>
<evidence type="ECO:0000256" key="1">
    <source>
        <dbReference type="ARBA" id="ARBA00007301"/>
    </source>
</evidence>
<evidence type="ECO:0000259" key="11">
    <source>
        <dbReference type="Pfam" id="PF10590"/>
    </source>
</evidence>
<reference evidence="12 13" key="1">
    <citation type="submission" date="2019-11" db="EMBL/GenBank/DDBJ databases">
        <authorList>
            <person name="Li J."/>
        </authorList>
    </citation>
    <scope>NUCLEOTIDE SEQUENCE [LARGE SCALE GENOMIC DNA]</scope>
    <source>
        <strain evidence="12 13">MF47</strain>
    </source>
</reference>
<dbReference type="PROSITE" id="PS01064">
    <property type="entry name" value="PYRIDOX_OXIDASE"/>
    <property type="match status" value="1"/>
</dbReference>
<dbReference type="EMBL" id="CP045737">
    <property type="protein sequence ID" value="QGG42439.1"/>
    <property type="molecule type" value="Genomic_DNA"/>
</dbReference>
<comment type="subunit">
    <text evidence="2 7">Homodimer.</text>
</comment>
<dbReference type="NCBIfam" id="NF004231">
    <property type="entry name" value="PRK05679.1"/>
    <property type="match status" value="1"/>
</dbReference>
<dbReference type="AlphaFoldDB" id="A0A5Q2MKW6"/>
<feature type="binding site" evidence="7 9">
    <location>
        <position position="187"/>
    </location>
    <ligand>
        <name>FMN</name>
        <dbReference type="ChEBI" id="CHEBI:58210"/>
    </ligand>
</feature>
<keyword evidence="6 7" id="KW-0664">Pyridoxine biosynthesis</keyword>
<feature type="binding site" evidence="7 9">
    <location>
        <position position="84"/>
    </location>
    <ligand>
        <name>FMN</name>
        <dbReference type="ChEBI" id="CHEBI:58210"/>
    </ligand>
</feature>
<dbReference type="PIRSF" id="PIRSF000190">
    <property type="entry name" value="Pyd_amn-ph_oxd"/>
    <property type="match status" value="1"/>
</dbReference>
<feature type="binding site" evidence="7 8">
    <location>
        <position position="129"/>
    </location>
    <ligand>
        <name>substrate</name>
    </ligand>
</feature>
<comment type="pathway">
    <text evidence="7">Cofactor metabolism; pyridoxal 5'-phosphate salvage; pyridoxal 5'-phosphate from pyridoxamine 5'-phosphate: step 1/1.</text>
</comment>
<feature type="binding site" evidence="7 8">
    <location>
        <position position="68"/>
    </location>
    <ligand>
        <name>substrate</name>
    </ligand>
</feature>
<comment type="cofactor">
    <cofactor evidence="7 9">
        <name>FMN</name>
        <dbReference type="ChEBI" id="CHEBI:58210"/>
    </cofactor>
    <text evidence="7 9">Binds 1 FMN per subunit.</text>
</comment>
<proteinExistence type="inferred from homology"/>
<dbReference type="RefSeq" id="WP_153654094.1">
    <property type="nucleotide sequence ID" value="NZ_CP045737.1"/>
</dbReference>
<accession>A0A5Q2MKW6</accession>
<keyword evidence="5 7" id="KW-0560">Oxidoreductase</keyword>
<dbReference type="Proteomes" id="UP000392064">
    <property type="component" value="Chromosome"/>
</dbReference>
<keyword evidence="13" id="KW-1185">Reference proteome</keyword>
<feature type="binding site" evidence="7 9">
    <location>
        <begin position="142"/>
        <end position="143"/>
    </location>
    <ligand>
        <name>FMN</name>
        <dbReference type="ChEBI" id="CHEBI:58210"/>
    </ligand>
</feature>
<dbReference type="InterPro" id="IPR011576">
    <property type="entry name" value="Pyridox_Oxase_N"/>
</dbReference>
<evidence type="ECO:0000256" key="2">
    <source>
        <dbReference type="ARBA" id="ARBA00011738"/>
    </source>
</evidence>
<keyword evidence="4 7" id="KW-0288">FMN</keyword>
<dbReference type="HAMAP" id="MF_01629">
    <property type="entry name" value="PdxH"/>
    <property type="match status" value="1"/>
</dbReference>
<feature type="domain" description="Pyridoxamine 5'-phosphate oxidase N-terminal" evidence="10">
    <location>
        <begin position="35"/>
        <end position="160"/>
    </location>
</feature>
<evidence type="ECO:0000256" key="5">
    <source>
        <dbReference type="ARBA" id="ARBA00023002"/>
    </source>
</evidence>
<dbReference type="UniPathway" id="UPA01068">
    <property type="reaction ID" value="UER00304"/>
</dbReference>
<dbReference type="FunFam" id="2.30.110.10:FF:000020">
    <property type="entry name" value="PNPO isoform 11"/>
    <property type="match status" value="1"/>
</dbReference>
<dbReference type="GO" id="GO:0010181">
    <property type="term" value="F:FMN binding"/>
    <property type="evidence" value="ECO:0007669"/>
    <property type="project" value="UniProtKB-UniRule"/>
</dbReference>
<keyword evidence="3 7" id="KW-0285">Flavoprotein</keyword>
<comment type="similarity">
    <text evidence="1 7">Belongs to the pyridoxamine 5'-phosphate oxidase family.</text>
</comment>
<evidence type="ECO:0000256" key="7">
    <source>
        <dbReference type="HAMAP-Rule" id="MF_01629"/>
    </source>
</evidence>
<organism evidence="12 13">
    <name type="scientific">Aeromicrobium yanjiei</name>
    <dbReference type="NCBI Taxonomy" id="2662028"/>
    <lineage>
        <taxon>Bacteria</taxon>
        <taxon>Bacillati</taxon>
        <taxon>Actinomycetota</taxon>
        <taxon>Actinomycetes</taxon>
        <taxon>Propionibacteriales</taxon>
        <taxon>Nocardioidaceae</taxon>
        <taxon>Aeromicrobium</taxon>
    </lineage>
</organism>
<dbReference type="PANTHER" id="PTHR10851:SF0">
    <property type="entry name" value="PYRIDOXINE-5'-PHOSPHATE OXIDASE"/>
    <property type="match status" value="1"/>
</dbReference>
<evidence type="ECO:0000313" key="13">
    <source>
        <dbReference type="Proteomes" id="UP000392064"/>
    </source>
</evidence>
<name>A0A5Q2MKW6_9ACTN</name>
<dbReference type="Pfam" id="PF01243">
    <property type="entry name" value="PNPOx_N"/>
    <property type="match status" value="1"/>
</dbReference>
<dbReference type="InterPro" id="IPR019740">
    <property type="entry name" value="Pyridox_Oxase_CS"/>
</dbReference>
<dbReference type="GO" id="GO:0004733">
    <property type="term" value="F:pyridoxamine phosphate oxidase activity"/>
    <property type="evidence" value="ECO:0007669"/>
    <property type="project" value="UniProtKB-UniRule"/>
</dbReference>
<dbReference type="EC" id="1.4.3.5" evidence="7"/>
<evidence type="ECO:0000256" key="9">
    <source>
        <dbReference type="PIRSR" id="PIRSR000190-2"/>
    </source>
</evidence>
<feature type="binding site" evidence="7 9">
    <location>
        <position position="85"/>
    </location>
    <ligand>
        <name>FMN</name>
        <dbReference type="ChEBI" id="CHEBI:58210"/>
    </ligand>
</feature>
<dbReference type="NCBIfam" id="TIGR00558">
    <property type="entry name" value="pdxH"/>
    <property type="match status" value="1"/>
</dbReference>
<feature type="binding site" evidence="7 8">
    <location>
        <begin position="193"/>
        <end position="195"/>
    </location>
    <ligand>
        <name>substrate</name>
    </ligand>
</feature>
<comment type="function">
    <text evidence="7">Catalyzes the oxidation of either pyridoxine 5'-phosphate (PNP) or pyridoxamine 5'-phosphate (PMP) into pyridoxal 5'-phosphate (PLP).</text>
</comment>
<dbReference type="PANTHER" id="PTHR10851">
    <property type="entry name" value="PYRIDOXINE-5-PHOSPHATE OXIDASE"/>
    <property type="match status" value="1"/>
</dbReference>
<feature type="binding site" evidence="7 9">
    <location>
        <position position="197"/>
    </location>
    <ligand>
        <name>FMN</name>
        <dbReference type="ChEBI" id="CHEBI:58210"/>
    </ligand>
</feature>
<dbReference type="Gene3D" id="2.30.110.10">
    <property type="entry name" value="Electron Transport, Fmn-binding Protein, Chain A"/>
    <property type="match status" value="1"/>
</dbReference>
<dbReference type="InterPro" id="IPR019576">
    <property type="entry name" value="Pyridoxamine_oxidase_dimer_C"/>
</dbReference>